<keyword evidence="1" id="KW-0479">Metal-binding</keyword>
<dbReference type="Gene3D" id="2.60.40.420">
    <property type="entry name" value="Cupredoxins - blue copper proteins"/>
    <property type="match status" value="3"/>
</dbReference>
<evidence type="ECO:0000259" key="5">
    <source>
        <dbReference type="Pfam" id="PF07731"/>
    </source>
</evidence>
<accession>A0ABS0Y7F8</accession>
<dbReference type="CDD" id="cd13861">
    <property type="entry name" value="CuRO_1_CumA_like"/>
    <property type="match status" value="1"/>
</dbReference>
<dbReference type="InterPro" id="IPR002355">
    <property type="entry name" value="Cu_oxidase_Cu_BS"/>
</dbReference>
<keyword evidence="2" id="KW-0560">Oxidoreductase</keyword>
<evidence type="ECO:0000256" key="2">
    <source>
        <dbReference type="ARBA" id="ARBA00023002"/>
    </source>
</evidence>
<keyword evidence="3" id="KW-0732">Signal</keyword>
<evidence type="ECO:0000256" key="1">
    <source>
        <dbReference type="ARBA" id="ARBA00022723"/>
    </source>
</evidence>
<dbReference type="Pfam" id="PF07731">
    <property type="entry name" value="Cu-oxidase_2"/>
    <property type="match status" value="1"/>
</dbReference>
<comment type="caution">
    <text evidence="7">The sequence shown here is derived from an EMBL/GenBank/DDBJ whole genome shotgun (WGS) entry which is preliminary data.</text>
</comment>
<dbReference type="InterPro" id="IPR006311">
    <property type="entry name" value="TAT_signal"/>
</dbReference>
<dbReference type="EMBL" id="JAELXT010000043">
    <property type="protein sequence ID" value="MBJ6128230.1"/>
    <property type="molecule type" value="Genomic_DNA"/>
</dbReference>
<feature type="signal peptide" evidence="3">
    <location>
        <begin position="1"/>
        <end position="24"/>
    </location>
</feature>
<dbReference type="PANTHER" id="PTHR11709">
    <property type="entry name" value="MULTI-COPPER OXIDASE"/>
    <property type="match status" value="1"/>
</dbReference>
<dbReference type="InterPro" id="IPR011706">
    <property type="entry name" value="Cu-oxidase_C"/>
</dbReference>
<evidence type="ECO:0000313" key="8">
    <source>
        <dbReference type="Proteomes" id="UP000620670"/>
    </source>
</evidence>
<name>A0ABS0Y7F8_9HYPH</name>
<dbReference type="InterPro" id="IPR008972">
    <property type="entry name" value="Cupredoxin"/>
</dbReference>
<dbReference type="CDD" id="cd13885">
    <property type="entry name" value="CuRO_2_CumA_like"/>
    <property type="match status" value="1"/>
</dbReference>
<dbReference type="Proteomes" id="UP000620670">
    <property type="component" value="Unassembled WGS sequence"/>
</dbReference>
<dbReference type="Pfam" id="PF07732">
    <property type="entry name" value="Cu-oxidase_3"/>
    <property type="match status" value="1"/>
</dbReference>
<evidence type="ECO:0000313" key="7">
    <source>
        <dbReference type="EMBL" id="MBJ6128230.1"/>
    </source>
</evidence>
<dbReference type="CDD" id="cd13906">
    <property type="entry name" value="CuRO_3_CumA_like"/>
    <property type="match status" value="1"/>
</dbReference>
<dbReference type="Pfam" id="PF00394">
    <property type="entry name" value="Cu-oxidase"/>
    <property type="match status" value="1"/>
</dbReference>
<evidence type="ECO:0000259" key="4">
    <source>
        <dbReference type="Pfam" id="PF00394"/>
    </source>
</evidence>
<protein>
    <submittedName>
        <fullName evidence="7">Multicopper oxidase family protein</fullName>
    </submittedName>
</protein>
<gene>
    <name evidence="7" type="ORF">JAO75_22780</name>
</gene>
<feature type="domain" description="Plastocyanin-like" evidence="6">
    <location>
        <begin position="59"/>
        <end position="163"/>
    </location>
</feature>
<dbReference type="InterPro" id="IPR001117">
    <property type="entry name" value="Cu-oxidase_2nd"/>
</dbReference>
<proteinExistence type="predicted"/>
<organism evidence="7 8">
    <name type="scientific">Microvirga splendida</name>
    <dbReference type="NCBI Taxonomy" id="2795727"/>
    <lineage>
        <taxon>Bacteria</taxon>
        <taxon>Pseudomonadati</taxon>
        <taxon>Pseudomonadota</taxon>
        <taxon>Alphaproteobacteria</taxon>
        <taxon>Hyphomicrobiales</taxon>
        <taxon>Methylobacteriaceae</taxon>
        <taxon>Microvirga</taxon>
    </lineage>
</organism>
<sequence>MSDRSGPALSRRALLAGGAGLALAASLPPGARAHEGPHSAEFRLLAAPGEAALAGASRPATPVWTYNGAVPGPEIRVRQGERVRVLVENRLPEETTVHWHGLRVPNPMDGVPHLTQAPIRPGESFTYEFACEDAGTFWYHPHQRSHAQVGRGLSGPLIVQEREPYLVDRDVTWMLGDWRLFKDGSISDDFGNLHDVSHAGRIGNTVTVNGAVAQAFEVRRGERIRLRLVNAANARIFGLEFEGHAPWIVALDGHPVEPHAPEGGRVVIGPAMRVDLVIDMTGQRGGRFKVTDAFYKGLEYRLLDLVYAGERLREPRETAVVPLPAIPVREPDLSSAQRHNVVLAGGMMGTMAGAMVHGEMTDVRAMLRQGLLWAMNGVAATGHVHEPMATLAHGSSHILAIKNETEWWHPMHLHGHTFRVLGRGGVPTRRREWQDTVLVAPRERVEIAFLADNPGDWMFHCHVLEHQAGGMMGSIRVA</sequence>
<evidence type="ECO:0000256" key="3">
    <source>
        <dbReference type="SAM" id="SignalP"/>
    </source>
</evidence>
<feature type="chain" id="PRO_5045918830" evidence="3">
    <location>
        <begin position="25"/>
        <end position="478"/>
    </location>
</feature>
<dbReference type="PROSITE" id="PS00080">
    <property type="entry name" value="MULTICOPPER_OXIDASE2"/>
    <property type="match status" value="1"/>
</dbReference>
<feature type="domain" description="Plastocyanin-like" evidence="5">
    <location>
        <begin position="381"/>
        <end position="477"/>
    </location>
</feature>
<dbReference type="InterPro" id="IPR011707">
    <property type="entry name" value="Cu-oxidase-like_N"/>
</dbReference>
<dbReference type="RefSeq" id="WP_199051504.1">
    <property type="nucleotide sequence ID" value="NZ_JAELXT010000043.1"/>
</dbReference>
<dbReference type="PROSITE" id="PS00079">
    <property type="entry name" value="MULTICOPPER_OXIDASE1"/>
    <property type="match status" value="1"/>
</dbReference>
<dbReference type="PANTHER" id="PTHR11709:SF2">
    <property type="entry name" value="MULTICOPPER OXIDASE LPR1"/>
    <property type="match status" value="1"/>
</dbReference>
<evidence type="ECO:0000259" key="6">
    <source>
        <dbReference type="Pfam" id="PF07732"/>
    </source>
</evidence>
<dbReference type="PROSITE" id="PS51318">
    <property type="entry name" value="TAT"/>
    <property type="match status" value="1"/>
</dbReference>
<dbReference type="InterPro" id="IPR033138">
    <property type="entry name" value="Cu_oxidase_CS"/>
</dbReference>
<feature type="domain" description="Plastocyanin-like" evidence="4">
    <location>
        <begin position="170"/>
        <end position="282"/>
    </location>
</feature>
<dbReference type="SUPFAM" id="SSF49503">
    <property type="entry name" value="Cupredoxins"/>
    <property type="match status" value="3"/>
</dbReference>
<dbReference type="InterPro" id="IPR045087">
    <property type="entry name" value="Cu-oxidase_fam"/>
</dbReference>
<keyword evidence="8" id="KW-1185">Reference proteome</keyword>
<reference evidence="8" key="1">
    <citation type="submission" date="2020-12" db="EMBL/GenBank/DDBJ databases">
        <title>Hymenobacter sp.</title>
        <authorList>
            <person name="Kim M.K."/>
        </authorList>
    </citation>
    <scope>NUCLEOTIDE SEQUENCE [LARGE SCALE GENOMIC DNA]</scope>
    <source>
        <strain evidence="8">BT325</strain>
    </source>
</reference>